<evidence type="ECO:0000256" key="1">
    <source>
        <dbReference type="SAM" id="MobiDB-lite"/>
    </source>
</evidence>
<keyword evidence="3" id="KW-1185">Reference proteome</keyword>
<sequence>MLFSERFARLFRRRASELAGLLWLLIRVDQRRRKVRCRQDRWLVESPTPKSRLPKASIVEHGSTEGKKKKFEGGKG</sequence>
<gene>
    <name evidence="2" type="ORF">K452DRAFT_158663</name>
</gene>
<dbReference type="AlphaFoldDB" id="A0A6A6AXF0"/>
<reference evidence="2" key="1">
    <citation type="journal article" date="2020" name="Stud. Mycol.">
        <title>101 Dothideomycetes genomes: a test case for predicting lifestyles and emergence of pathogens.</title>
        <authorList>
            <person name="Haridas S."/>
            <person name="Albert R."/>
            <person name="Binder M."/>
            <person name="Bloem J."/>
            <person name="Labutti K."/>
            <person name="Salamov A."/>
            <person name="Andreopoulos B."/>
            <person name="Baker S."/>
            <person name="Barry K."/>
            <person name="Bills G."/>
            <person name="Bluhm B."/>
            <person name="Cannon C."/>
            <person name="Castanera R."/>
            <person name="Culley D."/>
            <person name="Daum C."/>
            <person name="Ezra D."/>
            <person name="Gonzalez J."/>
            <person name="Henrissat B."/>
            <person name="Kuo A."/>
            <person name="Liang C."/>
            <person name="Lipzen A."/>
            <person name="Lutzoni F."/>
            <person name="Magnuson J."/>
            <person name="Mondo S."/>
            <person name="Nolan M."/>
            <person name="Ohm R."/>
            <person name="Pangilinan J."/>
            <person name="Park H.-J."/>
            <person name="Ramirez L."/>
            <person name="Alfaro M."/>
            <person name="Sun H."/>
            <person name="Tritt A."/>
            <person name="Yoshinaga Y."/>
            <person name="Zwiers L.-H."/>
            <person name="Turgeon B."/>
            <person name="Goodwin S."/>
            <person name="Spatafora J."/>
            <person name="Crous P."/>
            <person name="Grigoriev I."/>
        </authorList>
    </citation>
    <scope>NUCLEOTIDE SEQUENCE</scope>
    <source>
        <strain evidence="2">CBS 121167</strain>
    </source>
</reference>
<feature type="region of interest" description="Disordered" evidence="1">
    <location>
        <begin position="47"/>
        <end position="76"/>
    </location>
</feature>
<evidence type="ECO:0000313" key="2">
    <source>
        <dbReference type="EMBL" id="KAF2135853.1"/>
    </source>
</evidence>
<feature type="compositionally biased region" description="Basic and acidic residues" evidence="1">
    <location>
        <begin position="62"/>
        <end position="76"/>
    </location>
</feature>
<protein>
    <submittedName>
        <fullName evidence="2">Uncharacterized protein</fullName>
    </submittedName>
</protein>
<dbReference type="EMBL" id="ML995548">
    <property type="protein sequence ID" value="KAF2135853.1"/>
    <property type="molecule type" value="Genomic_DNA"/>
</dbReference>
<name>A0A6A6AXF0_9PEZI</name>
<proteinExistence type="predicted"/>
<dbReference type="Proteomes" id="UP000799438">
    <property type="component" value="Unassembled WGS sequence"/>
</dbReference>
<dbReference type="RefSeq" id="XP_033391571.1">
    <property type="nucleotide sequence ID" value="XM_033535629.1"/>
</dbReference>
<dbReference type="GeneID" id="54293123"/>
<organism evidence="2 3">
    <name type="scientific">Aplosporella prunicola CBS 121167</name>
    <dbReference type="NCBI Taxonomy" id="1176127"/>
    <lineage>
        <taxon>Eukaryota</taxon>
        <taxon>Fungi</taxon>
        <taxon>Dikarya</taxon>
        <taxon>Ascomycota</taxon>
        <taxon>Pezizomycotina</taxon>
        <taxon>Dothideomycetes</taxon>
        <taxon>Dothideomycetes incertae sedis</taxon>
        <taxon>Botryosphaeriales</taxon>
        <taxon>Aplosporellaceae</taxon>
        <taxon>Aplosporella</taxon>
    </lineage>
</organism>
<evidence type="ECO:0000313" key="3">
    <source>
        <dbReference type="Proteomes" id="UP000799438"/>
    </source>
</evidence>
<accession>A0A6A6AXF0</accession>